<sequence length="227" mass="25930">MLLMIIPSQTSLDEAAMGLEYGLIWHYDSKGLYSVRSGYCLAMELREGENISGDKDDMNWWKNLCNLKLPNKIKSFVWRAFHDILPCYDNLQKRGIPCLAPCPRCSEGVEDVWHVLWDCKYACEVWDSSSLCQPLVMLRNQWVDDDPKVSAMETLEKVGRFLGDYRLAEWLNMTQWEGLLFTKDCGICIQIDEVDAIQVIQAVNCGDSLADEGAVINNISKLFFISP</sequence>
<reference evidence="2" key="1">
    <citation type="submission" date="2023-07" db="EMBL/GenBank/DDBJ databases">
        <title>draft genome sequence of fig (Ficus carica).</title>
        <authorList>
            <person name="Takahashi T."/>
            <person name="Nishimura K."/>
        </authorList>
    </citation>
    <scope>NUCLEOTIDE SEQUENCE</scope>
</reference>
<organism evidence="2 3">
    <name type="scientific">Ficus carica</name>
    <name type="common">Common fig</name>
    <dbReference type="NCBI Taxonomy" id="3494"/>
    <lineage>
        <taxon>Eukaryota</taxon>
        <taxon>Viridiplantae</taxon>
        <taxon>Streptophyta</taxon>
        <taxon>Embryophyta</taxon>
        <taxon>Tracheophyta</taxon>
        <taxon>Spermatophyta</taxon>
        <taxon>Magnoliopsida</taxon>
        <taxon>eudicotyledons</taxon>
        <taxon>Gunneridae</taxon>
        <taxon>Pentapetalae</taxon>
        <taxon>rosids</taxon>
        <taxon>fabids</taxon>
        <taxon>Rosales</taxon>
        <taxon>Moraceae</taxon>
        <taxon>Ficeae</taxon>
        <taxon>Ficus</taxon>
    </lineage>
</organism>
<gene>
    <name evidence="2" type="ORF">TIFTF001_000386</name>
</gene>
<evidence type="ECO:0000259" key="1">
    <source>
        <dbReference type="Pfam" id="PF13966"/>
    </source>
</evidence>
<dbReference type="InterPro" id="IPR026960">
    <property type="entry name" value="RVT-Znf"/>
</dbReference>
<dbReference type="Pfam" id="PF13966">
    <property type="entry name" value="zf-RVT"/>
    <property type="match status" value="1"/>
</dbReference>
<dbReference type="AlphaFoldDB" id="A0AA87ZG03"/>
<dbReference type="EMBL" id="BTGU01000001">
    <property type="protein sequence ID" value="GMN24021.1"/>
    <property type="molecule type" value="Genomic_DNA"/>
</dbReference>
<feature type="domain" description="Reverse transcriptase zinc-binding" evidence="1">
    <location>
        <begin position="52"/>
        <end position="126"/>
    </location>
</feature>
<name>A0AA87ZG03_FICCA</name>
<proteinExistence type="predicted"/>
<comment type="caution">
    <text evidence="2">The sequence shown here is derived from an EMBL/GenBank/DDBJ whole genome shotgun (WGS) entry which is preliminary data.</text>
</comment>
<keyword evidence="3" id="KW-1185">Reference proteome</keyword>
<protein>
    <recommendedName>
        <fullName evidence="1">Reverse transcriptase zinc-binding domain-containing protein</fullName>
    </recommendedName>
</protein>
<evidence type="ECO:0000313" key="3">
    <source>
        <dbReference type="Proteomes" id="UP001187192"/>
    </source>
</evidence>
<evidence type="ECO:0000313" key="2">
    <source>
        <dbReference type="EMBL" id="GMN24021.1"/>
    </source>
</evidence>
<dbReference type="Proteomes" id="UP001187192">
    <property type="component" value="Unassembled WGS sequence"/>
</dbReference>
<accession>A0AA87ZG03</accession>